<dbReference type="GO" id="GO:0046933">
    <property type="term" value="F:proton-transporting ATP synthase activity, rotational mechanism"/>
    <property type="evidence" value="ECO:0007669"/>
    <property type="project" value="TreeGrafter"/>
</dbReference>
<feature type="transmembrane region" description="Helical" evidence="13">
    <location>
        <begin position="89"/>
        <end position="110"/>
    </location>
</feature>
<evidence type="ECO:0000256" key="9">
    <source>
        <dbReference type="ARBA" id="ARBA00023065"/>
    </source>
</evidence>
<evidence type="ECO:0000313" key="14">
    <source>
        <dbReference type="EMBL" id="AGS44220.1"/>
    </source>
</evidence>
<keyword evidence="8 13" id="KW-1133">Transmembrane helix</keyword>
<sequence>MSMIFINSPLEQFKINTFVSLSSPILDLSAINVTTFSLYIGLVVLSILIVLGLGLDRKLIVGSNWLIAIEATVDTIVNMVKGQIGGTIYGRYVPLIYTLFVFILVANLIGMIPYNFAIATSIVFIISISLSLWIGLTILGLYLHNIVFFSLFVPVGTPLALVPLLVLIELLSYSARAVSLGLRLAANTLSGHLLMSILGNLVKTFMGISKLTFIIGLLPIAGIFAIVILEFAIACIQAYVFAILTSSYLKDSLFLH</sequence>
<evidence type="ECO:0000256" key="5">
    <source>
        <dbReference type="ARBA" id="ARBA00022547"/>
    </source>
</evidence>
<dbReference type="NCBIfam" id="TIGR01131">
    <property type="entry name" value="ATP_synt_6_or_A"/>
    <property type="match status" value="1"/>
</dbReference>
<feature type="transmembrane region" description="Helical" evidence="13">
    <location>
        <begin position="214"/>
        <end position="244"/>
    </location>
</feature>
<dbReference type="PRINTS" id="PR00123">
    <property type="entry name" value="ATPASEA"/>
</dbReference>
<evidence type="ECO:0000256" key="12">
    <source>
        <dbReference type="RuleBase" id="RU004450"/>
    </source>
</evidence>
<dbReference type="PANTHER" id="PTHR11410:SF0">
    <property type="entry name" value="ATP SYNTHASE SUBUNIT A"/>
    <property type="match status" value="1"/>
</dbReference>
<dbReference type="AlphaFoldDB" id="S5TN85"/>
<comment type="subcellular location">
    <subcellularLocation>
        <location evidence="1 12">Mitochondrion inner membrane</location>
        <topology evidence="1 12">Multi-pass membrane protein</topology>
    </subcellularLocation>
</comment>
<evidence type="ECO:0000256" key="13">
    <source>
        <dbReference type="SAM" id="Phobius"/>
    </source>
</evidence>
<comment type="similarity">
    <text evidence="2">Belongs to the ATPase A chain family.</text>
</comment>
<evidence type="ECO:0000256" key="1">
    <source>
        <dbReference type="ARBA" id="ARBA00004448"/>
    </source>
</evidence>
<reference evidence="14" key="1">
    <citation type="submission" date="2013-04" db="EMBL/GenBank/DDBJ databases">
        <authorList>
            <person name="Hegedusova E."/>
            <person name="Brejova B."/>
            <person name="Nosek J."/>
        </authorList>
    </citation>
    <scope>NUCLEOTIDE SEQUENCE</scope>
    <source>
        <strain evidence="14">CBS 7907</strain>
    </source>
</reference>
<dbReference type="InterPro" id="IPR023011">
    <property type="entry name" value="ATP_synth_F0_asu_AS"/>
</dbReference>
<evidence type="ECO:0000256" key="4">
    <source>
        <dbReference type="ARBA" id="ARBA00022448"/>
    </source>
</evidence>
<dbReference type="PANTHER" id="PTHR11410">
    <property type="entry name" value="ATP SYNTHASE SUBUNIT A"/>
    <property type="match status" value="1"/>
</dbReference>
<gene>
    <name evidence="14" type="primary">atp6</name>
</gene>
<keyword evidence="5" id="KW-0138">CF(0)</keyword>
<feature type="transmembrane region" description="Helical" evidence="13">
    <location>
        <begin position="146"/>
        <end position="168"/>
    </location>
</feature>
<accession>S5TN85</accession>
<evidence type="ECO:0000256" key="6">
    <source>
        <dbReference type="ARBA" id="ARBA00022692"/>
    </source>
</evidence>
<dbReference type="EMBL" id="KC993182">
    <property type="protein sequence ID" value="AGS44220.1"/>
    <property type="molecule type" value="Genomic_DNA"/>
</dbReference>
<evidence type="ECO:0000256" key="7">
    <source>
        <dbReference type="ARBA" id="ARBA00022781"/>
    </source>
</evidence>
<dbReference type="InterPro" id="IPR035908">
    <property type="entry name" value="F0_ATP_A_sf"/>
</dbReference>
<keyword evidence="6 13" id="KW-0812">Transmembrane</keyword>
<feature type="transmembrane region" description="Helical" evidence="13">
    <location>
        <begin position="180"/>
        <end position="202"/>
    </location>
</feature>
<protein>
    <recommendedName>
        <fullName evidence="3 12">ATP synthase subunit a</fullName>
    </recommendedName>
</protein>
<feature type="transmembrane region" description="Helical" evidence="13">
    <location>
        <begin position="36"/>
        <end position="55"/>
    </location>
</feature>
<name>S5TN85_PICKL</name>
<keyword evidence="10 13" id="KW-0472">Membrane</keyword>
<dbReference type="InterPro" id="IPR045083">
    <property type="entry name" value="ATP_synth_F0_asu_bact/mt"/>
</dbReference>
<dbReference type="GO" id="GO:0045259">
    <property type="term" value="C:proton-transporting ATP synthase complex"/>
    <property type="evidence" value="ECO:0007669"/>
    <property type="project" value="UniProtKB-KW"/>
</dbReference>
<geneLocation type="mitochondrion" evidence="14"/>
<organism evidence="14">
    <name type="scientific">Pichia kluyveri</name>
    <name type="common">Yeast</name>
    <dbReference type="NCBI Taxonomy" id="36015"/>
    <lineage>
        <taxon>Eukaryota</taxon>
        <taxon>Fungi</taxon>
        <taxon>Dikarya</taxon>
        <taxon>Ascomycota</taxon>
        <taxon>Saccharomycotina</taxon>
        <taxon>Pichiomycetes</taxon>
        <taxon>Pichiales</taxon>
        <taxon>Pichiaceae</taxon>
        <taxon>Pichia</taxon>
    </lineage>
</organism>
<dbReference type="GeneID" id="16694622"/>
<keyword evidence="11" id="KW-0066">ATP synthesis</keyword>
<dbReference type="FunFam" id="1.20.120.220:FF:000003">
    <property type="entry name" value="ATP synthase subunit a"/>
    <property type="match status" value="1"/>
</dbReference>
<keyword evidence="7" id="KW-0375">Hydrogen ion transport</keyword>
<dbReference type="RefSeq" id="YP_008474943.1">
    <property type="nucleotide sequence ID" value="NC_022158.1"/>
</dbReference>
<feature type="transmembrane region" description="Helical" evidence="13">
    <location>
        <begin position="116"/>
        <end position="139"/>
    </location>
</feature>
<proteinExistence type="inferred from homology"/>
<evidence type="ECO:0000256" key="8">
    <source>
        <dbReference type="ARBA" id="ARBA00022989"/>
    </source>
</evidence>
<dbReference type="Pfam" id="PF00119">
    <property type="entry name" value="ATP-synt_A"/>
    <property type="match status" value="1"/>
</dbReference>
<dbReference type="HAMAP" id="MF_01393">
    <property type="entry name" value="ATP_synth_a_bact"/>
    <property type="match status" value="1"/>
</dbReference>
<evidence type="ECO:0000256" key="10">
    <source>
        <dbReference type="ARBA" id="ARBA00023136"/>
    </source>
</evidence>
<evidence type="ECO:0000256" key="11">
    <source>
        <dbReference type="ARBA" id="ARBA00023310"/>
    </source>
</evidence>
<keyword evidence="9" id="KW-0406">Ion transport</keyword>
<dbReference type="CDD" id="cd00310">
    <property type="entry name" value="ATP-synt_Fo_a_6"/>
    <property type="match status" value="1"/>
</dbReference>
<evidence type="ECO:0000256" key="3">
    <source>
        <dbReference type="ARBA" id="ARBA00021312"/>
    </source>
</evidence>
<dbReference type="PROSITE" id="PS00449">
    <property type="entry name" value="ATPASE_A"/>
    <property type="match status" value="1"/>
</dbReference>
<dbReference type="InterPro" id="IPR000568">
    <property type="entry name" value="ATP_synth_F0_asu"/>
</dbReference>
<dbReference type="Gene3D" id="1.20.120.220">
    <property type="entry name" value="ATP synthase, F0 complex, subunit A"/>
    <property type="match status" value="1"/>
</dbReference>
<dbReference type="GO" id="GO:0005743">
    <property type="term" value="C:mitochondrial inner membrane"/>
    <property type="evidence" value="ECO:0007669"/>
    <property type="project" value="UniProtKB-SubCell"/>
</dbReference>
<dbReference type="SUPFAM" id="SSF81336">
    <property type="entry name" value="F1F0 ATP synthase subunit A"/>
    <property type="match status" value="1"/>
</dbReference>
<evidence type="ECO:0000256" key="2">
    <source>
        <dbReference type="ARBA" id="ARBA00006810"/>
    </source>
</evidence>
<keyword evidence="14" id="KW-0496">Mitochondrion</keyword>
<keyword evidence="4" id="KW-0813">Transport</keyword>